<dbReference type="Proteomes" id="UP000225379">
    <property type="component" value="Unassembled WGS sequence"/>
</dbReference>
<dbReference type="EMBL" id="PDKW01000040">
    <property type="protein sequence ID" value="PGH57282.1"/>
    <property type="molecule type" value="Genomic_DNA"/>
</dbReference>
<evidence type="ECO:0000313" key="2">
    <source>
        <dbReference type="Proteomes" id="UP000225379"/>
    </source>
</evidence>
<evidence type="ECO:0000313" key="1">
    <source>
        <dbReference type="EMBL" id="PGH57282.1"/>
    </source>
</evidence>
<name>A0A2B8BIR0_9PROT</name>
<keyword evidence="2" id="KW-1185">Reference proteome</keyword>
<accession>A0A2B8BIR0</accession>
<comment type="caution">
    <text evidence="1">The sequence shown here is derived from an EMBL/GenBank/DDBJ whole genome shotgun (WGS) entry which is preliminary data.</text>
</comment>
<protein>
    <submittedName>
        <fullName evidence="1">Uncharacterized protein</fullName>
    </submittedName>
</protein>
<organism evidence="1 2">
    <name type="scientific">Azospirillum palustre</name>
    <dbReference type="NCBI Taxonomy" id="2044885"/>
    <lineage>
        <taxon>Bacteria</taxon>
        <taxon>Pseudomonadati</taxon>
        <taxon>Pseudomonadota</taxon>
        <taxon>Alphaproteobacteria</taxon>
        <taxon>Rhodospirillales</taxon>
        <taxon>Azospirillaceae</taxon>
        <taxon>Azospirillum</taxon>
    </lineage>
</organism>
<reference evidence="2" key="1">
    <citation type="submission" date="2017-10" db="EMBL/GenBank/DDBJ databases">
        <authorList>
            <person name="Kravchenko I.K."/>
            <person name="Grouzdev D.S."/>
        </authorList>
    </citation>
    <scope>NUCLEOTIDE SEQUENCE [LARGE SCALE GENOMIC DNA]</scope>
    <source>
        <strain evidence="2">B2</strain>
    </source>
</reference>
<sequence>MIGAQTMTDTQPNTATSSAAPIVDPLWPGPCLFVPIGIECLLVGVPNQQGSWADLAIDYRKVPANVDPEPQPFQLRPANAPPGTGAHLQATLPMGYRQGHQQPDGSVLFPPIPNRWLVARSVVTTPGAAPVFTVWVLQGDFLGDMGEGSNTYPDPVQTGNTQWVGRAFTFDAWTNPAGPAQPLLRSVGPGSVSWVVTYDNTLNVLSFYDSLSDVSAGTVTYAMLGWYSPSGFDPLLGVTDADPQGFTTQDEWQSILNTLLLNVHGESGLAAAEAAWQAWQAANPVSGGAAIPAIQMQLASQTLCHGMVFGMAWSGPQQSYPRDPVLNGQNPVSVAVGCTGVEAIAAWMANILNQPDLEDLILAVQQDLVFDYLQQPSVFATRTLEARFAKADGGTVWLVARPDYDPSDRGRTLQTVDLSPAQTQALTALNDDQAALDGTSQLIASNVWQLFGLVYKLQQLGPFSPDTQTVQDAIDAVMATLTTLDAQRTTQAAAVETDKTALLGLLGSEFVLTSNGNTRFHAPAATTVMVAGAQQDTRLLPPGTDGGPEDSLFSRFTGQTVSALTVIEPVGGTTQTIDADDLTSRVPTLPPASSGVPKEMTDYLVEVMLFDTSNARFLAAIAYQKAGVTPTSAQLDTLANTIAAQQTAPWNATPATPYTEETVGAAVGFTGVVPLKRSVLPWSPPWTPLYIDWQVTWYPTADAAAGMLDGWTLEGFDYSWTATAIGTASETISGRSLVGTQIAAGLAEKLNDLVTLNPNFDELPQYQQDALTQAAADIAEYDIVTEALSGFGGFMLMQQGQMTELTSDDPAIESWLELAPSIVPLPGSGTDGSAPGFYPVRSGHYVINQLWVVDAFGQILRTTNPGQDVLPIRSKSVTTPDAGGQDNKRFVQVAPRIQQPARVALTLLDAEDDAIPTNSSNLTSPVAGWLLPNHLDNSVQVFAADGTPLGEILPVETDNGRGIRWDPAPGLNLPLGSPPAIGNAHLLGFVQGLLAQGPVSGDQALQDLLDVIDVTLWRTTATPQPDGDNLAVLIGQPVAVVRADIALHLDGDPAYDQSWAATGQNDDGGVTAMPFPVYVGDIAYDGNGALGFFLDDDYSLLNPLRGFDTAFGTVRRALSSRTGNPRSNLGRAMARLPALLAAGSPATTSGYLNPDPSFTLLPDGPVHRLTVLMDPRGSIPAVSGILPVETVSLPPGVVSAMNTLLATFRVGPLLIDPREVQMPLPGNVSGTWSWIARTGVTLWETVANLKSSQPQALLPTAVPAAREGWLGLVPTPSSGQSGGLLKASRPVADQKLAHMQFHERYKTMAAAPTATTPPYYQYRFDPNSLIIGATTAPTLTVTNPNATSALTGTQTIYVRIPVGTGADAIATSLGGVSVTASIPTWLALPFFSTNPPYIKLTGPALAASASLSVYINNLVVNDAVGTAAFSIQESFTGGGTTAVTIAKTNQPLAINQFYANPITVAQGQSTTLNWTVSGGSYVLIQPGNIKRPVQGSSFTDSLQMPVSQAQTIYTLQLYTDDRQFKQDVTTAYLGPVSATLSCDPTGPIDTGASAVLSWSSTYAVTPLYLSTPSGAQRVGAQGRQSVIPGSYLSGNQSSVTFSLQALGYQGPVTQTATVTFNPVRIRWFRYTDATLTQVTYNVVNPSPGSPTVSTSGQDYTLTAYGPGAGSGPLVAHLGPGPYLQVQLLSATPSPATPGATVTVSYQTLNATSATLAVGNQAAISVPLDTTKQTGQTTITAPSASTVLTLTISGNGQAPVSSELDLPVTAG</sequence>
<gene>
    <name evidence="1" type="ORF">CRT60_12555</name>
</gene>
<proteinExistence type="predicted"/>